<dbReference type="InterPro" id="IPR006629">
    <property type="entry name" value="LITAF"/>
</dbReference>
<organism evidence="10 11">
    <name type="scientific">Cyprinus carpio</name>
    <name type="common">Common carp</name>
    <dbReference type="NCBI Taxonomy" id="7962"/>
    <lineage>
        <taxon>Eukaryota</taxon>
        <taxon>Metazoa</taxon>
        <taxon>Chordata</taxon>
        <taxon>Craniata</taxon>
        <taxon>Vertebrata</taxon>
        <taxon>Euteleostomi</taxon>
        <taxon>Actinopterygii</taxon>
        <taxon>Neopterygii</taxon>
        <taxon>Teleostei</taxon>
        <taxon>Ostariophysi</taxon>
        <taxon>Cypriniformes</taxon>
        <taxon>Cyprinidae</taxon>
        <taxon>Cyprininae</taxon>
        <taxon>Cyprinus</taxon>
    </lineage>
</organism>
<evidence type="ECO:0000256" key="1">
    <source>
        <dbReference type="ARBA" id="ARBA00004125"/>
    </source>
</evidence>
<evidence type="ECO:0000256" key="8">
    <source>
        <dbReference type="SAM" id="Phobius"/>
    </source>
</evidence>
<keyword evidence="8" id="KW-0812">Transmembrane</keyword>
<feature type="domain" description="LITAF" evidence="9">
    <location>
        <begin position="53"/>
        <end position="136"/>
    </location>
</feature>
<evidence type="ECO:0000313" key="11">
    <source>
        <dbReference type="Proteomes" id="UP000694427"/>
    </source>
</evidence>
<evidence type="ECO:0000256" key="3">
    <source>
        <dbReference type="ARBA" id="ARBA00004630"/>
    </source>
</evidence>
<dbReference type="SMART" id="SM00714">
    <property type="entry name" value="LITAF"/>
    <property type="match status" value="1"/>
</dbReference>
<name>A0A8C1RUX7_CYPCA</name>
<accession>A0A8C1RUX7</accession>
<evidence type="ECO:0000256" key="5">
    <source>
        <dbReference type="ARBA" id="ARBA00022723"/>
    </source>
</evidence>
<feature type="transmembrane region" description="Helical" evidence="8">
    <location>
        <begin position="42"/>
        <end position="64"/>
    </location>
</feature>
<evidence type="ECO:0000256" key="6">
    <source>
        <dbReference type="ARBA" id="ARBA00022833"/>
    </source>
</evidence>
<reference evidence="10" key="1">
    <citation type="submission" date="2025-05" db="UniProtKB">
        <authorList>
            <consortium name="Ensembl"/>
        </authorList>
    </citation>
    <scope>IDENTIFICATION</scope>
</reference>
<dbReference type="AlphaFoldDB" id="A0A8C1RUX7"/>
<dbReference type="GO" id="GO:0008270">
    <property type="term" value="F:zinc ion binding"/>
    <property type="evidence" value="ECO:0007669"/>
    <property type="project" value="TreeGrafter"/>
</dbReference>
<dbReference type="Proteomes" id="UP000694427">
    <property type="component" value="Unplaced"/>
</dbReference>
<dbReference type="PROSITE" id="PS51837">
    <property type="entry name" value="LITAF"/>
    <property type="match status" value="1"/>
</dbReference>
<dbReference type="GO" id="GO:0005634">
    <property type="term" value="C:nucleus"/>
    <property type="evidence" value="ECO:0007669"/>
    <property type="project" value="TreeGrafter"/>
</dbReference>
<dbReference type="PANTHER" id="PTHR23292">
    <property type="entry name" value="LIPOPOLYSACCHARIDE-INDUCED TUMOR NECROSIS FACTOR-ALPHA FACTOR"/>
    <property type="match status" value="1"/>
</dbReference>
<dbReference type="Proteomes" id="UP000694701">
    <property type="component" value="Unplaced"/>
</dbReference>
<evidence type="ECO:0000256" key="7">
    <source>
        <dbReference type="ARBA" id="ARBA00023136"/>
    </source>
</evidence>
<keyword evidence="5" id="KW-0479">Metal-binding</keyword>
<comment type="similarity">
    <text evidence="4">Belongs to the CDIP1/LITAF family.</text>
</comment>
<evidence type="ECO:0000259" key="9">
    <source>
        <dbReference type="PROSITE" id="PS51837"/>
    </source>
</evidence>
<keyword evidence="11" id="KW-1185">Reference proteome</keyword>
<evidence type="ECO:0000256" key="2">
    <source>
        <dbReference type="ARBA" id="ARBA00004414"/>
    </source>
</evidence>
<keyword evidence="7 8" id="KW-0472">Membrane</keyword>
<feature type="transmembrane region" description="Helical" evidence="8">
    <location>
        <begin position="84"/>
        <end position="114"/>
    </location>
</feature>
<proteinExistence type="inferred from homology"/>
<sequence length="138" mass="15894">IVVLRVEESADYSLPPPTIPVGPETQTFFSIHMMHLYRIVHYRFMIVLYVSLHVTAVVAAPPRLTDVPGQMKCPRCQLEVVTDITYVIGLMTWVISAGLAIFMIWPFCLVPFCWNSCKDVEHRCPLCKSVIYVYKRKF</sequence>
<evidence type="ECO:0000256" key="4">
    <source>
        <dbReference type="ARBA" id="ARBA00005975"/>
    </source>
</evidence>
<keyword evidence="6" id="KW-0862">Zinc</keyword>
<dbReference type="Pfam" id="PF10601">
    <property type="entry name" value="zf-LITAF-like"/>
    <property type="match status" value="1"/>
</dbReference>
<evidence type="ECO:0000313" key="10">
    <source>
        <dbReference type="Ensembl" id="ENSCCRP00010120414.1"/>
    </source>
</evidence>
<dbReference type="GO" id="GO:0098560">
    <property type="term" value="C:cytoplasmic side of late endosome membrane"/>
    <property type="evidence" value="ECO:0007669"/>
    <property type="project" value="TreeGrafter"/>
</dbReference>
<dbReference type="Ensembl" id="ENSCCRT00020017181.1">
    <property type="protein sequence ID" value="ENSCCRP00020015626.1"/>
    <property type="gene ID" value="ENSCCRG00020007549.1"/>
</dbReference>
<dbReference type="GO" id="GO:0098574">
    <property type="term" value="C:cytoplasmic side of lysosomal membrane"/>
    <property type="evidence" value="ECO:0007669"/>
    <property type="project" value="TreeGrafter"/>
</dbReference>
<dbReference type="Ensembl" id="ENSCCRT00010133715.1">
    <property type="protein sequence ID" value="ENSCCRP00010120414.1"/>
    <property type="gene ID" value="ENSCCRG00010052626.1"/>
</dbReference>
<comment type="subcellular location">
    <subcellularLocation>
        <location evidence="1">Endosome membrane</location>
        <topology evidence="1">Peripheral membrane protein</topology>
        <orientation evidence="1">Cytoplasmic side</orientation>
    </subcellularLocation>
    <subcellularLocation>
        <location evidence="2">Late endosome membrane</location>
    </subcellularLocation>
    <subcellularLocation>
        <location evidence="3">Lysosome membrane</location>
        <topology evidence="3">Peripheral membrane protein</topology>
        <orientation evidence="3">Cytoplasmic side</orientation>
    </subcellularLocation>
</comment>
<keyword evidence="8" id="KW-1133">Transmembrane helix</keyword>
<protein>
    <recommendedName>
        <fullName evidence="9">LITAF domain-containing protein</fullName>
    </recommendedName>
</protein>
<dbReference type="InterPro" id="IPR037519">
    <property type="entry name" value="LITAF_fam"/>
</dbReference>
<dbReference type="PANTHER" id="PTHR23292:SF48">
    <property type="entry name" value="LIPOPOLYSACCHARIDE-INDUCED TUMOR NECROSIS FACTOR-ALPHA FACTOR HOMOLOG-RELATED"/>
    <property type="match status" value="1"/>
</dbReference>